<accession>A0A9P7Z8F8</accession>
<organism evidence="1 2">
    <name type="scientific">Calycina marina</name>
    <dbReference type="NCBI Taxonomy" id="1763456"/>
    <lineage>
        <taxon>Eukaryota</taxon>
        <taxon>Fungi</taxon>
        <taxon>Dikarya</taxon>
        <taxon>Ascomycota</taxon>
        <taxon>Pezizomycotina</taxon>
        <taxon>Leotiomycetes</taxon>
        <taxon>Helotiales</taxon>
        <taxon>Pezizellaceae</taxon>
        <taxon>Calycina</taxon>
    </lineage>
</organism>
<evidence type="ECO:0000313" key="1">
    <source>
        <dbReference type="EMBL" id="KAG9247271.1"/>
    </source>
</evidence>
<name>A0A9P7Z8F8_9HELO</name>
<gene>
    <name evidence="1" type="ORF">BJ878DRAFT_557078</name>
</gene>
<keyword evidence="2" id="KW-1185">Reference proteome</keyword>
<dbReference type="AlphaFoldDB" id="A0A9P7Z8F8"/>
<protein>
    <submittedName>
        <fullName evidence="1">Uncharacterized protein</fullName>
    </submittedName>
</protein>
<evidence type="ECO:0000313" key="2">
    <source>
        <dbReference type="Proteomes" id="UP000887226"/>
    </source>
</evidence>
<dbReference type="EMBL" id="MU253777">
    <property type="protein sequence ID" value="KAG9247271.1"/>
    <property type="molecule type" value="Genomic_DNA"/>
</dbReference>
<sequence length="120" mass="12564">MSASLSGRLCWASWITVAGDGNLVGSWLDSGQGDVGDEVGEDSKCTNIAGIPKDGMCSSTGALLSKRKTSFNVFPETMYGRLIGGEKDTLATPPTSFPCFVLRAESIISQKTVTAKTGQP</sequence>
<reference evidence="1" key="1">
    <citation type="journal article" date="2021" name="IMA Fungus">
        <title>Genomic characterization of three marine fungi, including Emericellopsis atlantica sp. nov. with signatures of a generalist lifestyle and marine biomass degradation.</title>
        <authorList>
            <person name="Hagestad O.C."/>
            <person name="Hou L."/>
            <person name="Andersen J.H."/>
            <person name="Hansen E.H."/>
            <person name="Altermark B."/>
            <person name="Li C."/>
            <person name="Kuhnert E."/>
            <person name="Cox R.J."/>
            <person name="Crous P.W."/>
            <person name="Spatafora J.W."/>
            <person name="Lail K."/>
            <person name="Amirebrahimi M."/>
            <person name="Lipzen A."/>
            <person name="Pangilinan J."/>
            <person name="Andreopoulos W."/>
            <person name="Hayes R.D."/>
            <person name="Ng V."/>
            <person name="Grigoriev I.V."/>
            <person name="Jackson S.A."/>
            <person name="Sutton T.D.S."/>
            <person name="Dobson A.D.W."/>
            <person name="Rama T."/>
        </authorList>
    </citation>
    <scope>NUCLEOTIDE SEQUENCE</scope>
    <source>
        <strain evidence="1">TRa3180A</strain>
    </source>
</reference>
<dbReference type="Proteomes" id="UP000887226">
    <property type="component" value="Unassembled WGS sequence"/>
</dbReference>
<comment type="caution">
    <text evidence="1">The sequence shown here is derived from an EMBL/GenBank/DDBJ whole genome shotgun (WGS) entry which is preliminary data.</text>
</comment>
<proteinExistence type="predicted"/>